<organism evidence="2 3">
    <name type="scientific">candidate division WOR_3 bacterium SM23_60</name>
    <dbReference type="NCBI Taxonomy" id="1703780"/>
    <lineage>
        <taxon>Bacteria</taxon>
        <taxon>Bacteria division WOR-3</taxon>
    </lineage>
</organism>
<dbReference type="InterPro" id="IPR050194">
    <property type="entry name" value="Glycosyltransferase_grp1"/>
</dbReference>
<evidence type="ECO:0000313" key="3">
    <source>
        <dbReference type="Proteomes" id="UP000051096"/>
    </source>
</evidence>
<dbReference type="PANTHER" id="PTHR45947">
    <property type="entry name" value="SULFOQUINOVOSYL TRANSFERASE SQD2"/>
    <property type="match status" value="1"/>
</dbReference>
<reference evidence="2 3" key="1">
    <citation type="journal article" date="2015" name="Microbiome">
        <title>Genomic resolution of linkages in carbon, nitrogen, and sulfur cycling among widespread estuary sediment bacteria.</title>
        <authorList>
            <person name="Baker B.J."/>
            <person name="Lazar C.S."/>
            <person name="Teske A.P."/>
            <person name="Dick G.J."/>
        </authorList>
    </citation>
    <scope>NUCLEOTIDE SEQUENCE [LARGE SCALE GENOMIC DNA]</scope>
    <source>
        <strain evidence="2">SM23_60</strain>
    </source>
</reference>
<dbReference type="PANTHER" id="PTHR45947:SF3">
    <property type="entry name" value="SULFOQUINOVOSYL TRANSFERASE SQD2"/>
    <property type="match status" value="1"/>
</dbReference>
<protein>
    <recommendedName>
        <fullName evidence="1">Glycosyl transferase family 1 domain-containing protein</fullName>
    </recommendedName>
</protein>
<dbReference type="Pfam" id="PF00534">
    <property type="entry name" value="Glycos_transf_1"/>
    <property type="match status" value="1"/>
</dbReference>
<dbReference type="InterPro" id="IPR001296">
    <property type="entry name" value="Glyco_trans_1"/>
</dbReference>
<dbReference type="CDD" id="cd03801">
    <property type="entry name" value="GT4_PimA-like"/>
    <property type="match status" value="1"/>
</dbReference>
<dbReference type="GO" id="GO:0016757">
    <property type="term" value="F:glycosyltransferase activity"/>
    <property type="evidence" value="ECO:0007669"/>
    <property type="project" value="InterPro"/>
</dbReference>
<dbReference type="Proteomes" id="UP000051096">
    <property type="component" value="Unassembled WGS sequence"/>
</dbReference>
<sequence>MHLGLLIYGNLATLSGGFIYDRLICDHLVRQEDTVTIISLPWHSEVRTVFHNVSAALGSRLKNANIDLLIEDELNHPSCFLLNRKLKRQINYPIVALVHHLRSCEKHPWITRSYYASIEHLYLHSVDAFIYNGTATRSTVESIVGKKPAVVAHPGKDRLHTTLSPQAIRRRTRAAKVLRILFVGNVIKRKGLHTLLRALAEIDCHAWTLTVVGNTRIDELYVATIQRYIHKKKLKKSVTFLGTITDRELISHFSNHDILVVPSSYEGLGIIYTEALAFGVPSIGTTSGGAREIIQHGVTGFLVPPDRPAILGQYLQKIANDRTLLAQLSLAARSAYELHPTWSETAHTIRKFLKNLSA</sequence>
<dbReference type="EMBL" id="LJUO01000133">
    <property type="protein sequence ID" value="KPK69262.1"/>
    <property type="molecule type" value="Genomic_DNA"/>
</dbReference>
<proteinExistence type="predicted"/>
<dbReference type="SUPFAM" id="SSF53756">
    <property type="entry name" value="UDP-Glycosyltransferase/glycogen phosphorylase"/>
    <property type="match status" value="1"/>
</dbReference>
<dbReference type="Gene3D" id="3.40.50.2000">
    <property type="entry name" value="Glycogen Phosphorylase B"/>
    <property type="match status" value="2"/>
</dbReference>
<gene>
    <name evidence="2" type="ORF">AMJ87_10785</name>
</gene>
<accession>A0A0S8G8P3</accession>
<evidence type="ECO:0000259" key="1">
    <source>
        <dbReference type="Pfam" id="PF00534"/>
    </source>
</evidence>
<evidence type="ECO:0000313" key="2">
    <source>
        <dbReference type="EMBL" id="KPK69262.1"/>
    </source>
</evidence>
<name>A0A0S8G8P3_UNCW3</name>
<feature type="domain" description="Glycosyl transferase family 1" evidence="1">
    <location>
        <begin position="175"/>
        <end position="333"/>
    </location>
</feature>
<dbReference type="AlphaFoldDB" id="A0A0S8G8P3"/>
<comment type="caution">
    <text evidence="2">The sequence shown here is derived from an EMBL/GenBank/DDBJ whole genome shotgun (WGS) entry which is preliminary data.</text>
</comment>